<keyword evidence="1" id="KW-0732">Signal</keyword>
<accession>A0A061SEY0</accession>
<dbReference type="AlphaFoldDB" id="A0A061SEY0"/>
<feature type="chain" id="PRO_5001610310" evidence="1">
    <location>
        <begin position="41"/>
        <end position="359"/>
    </location>
</feature>
<proteinExistence type="predicted"/>
<name>A0A061SEY0_9CHLO</name>
<evidence type="ECO:0000256" key="1">
    <source>
        <dbReference type="SAM" id="SignalP"/>
    </source>
</evidence>
<dbReference type="EMBL" id="GBEZ01003731">
    <property type="protein sequence ID" value="JAC81430.1"/>
    <property type="molecule type" value="Transcribed_RNA"/>
</dbReference>
<protein>
    <submittedName>
        <fullName evidence="2">Uncharacterized protein</fullName>
    </submittedName>
</protein>
<evidence type="ECO:0000313" key="2">
    <source>
        <dbReference type="EMBL" id="JAC81430.1"/>
    </source>
</evidence>
<organism evidence="2">
    <name type="scientific">Tetraselmis sp. GSL018</name>
    <dbReference type="NCBI Taxonomy" id="582737"/>
    <lineage>
        <taxon>Eukaryota</taxon>
        <taxon>Viridiplantae</taxon>
        <taxon>Chlorophyta</taxon>
        <taxon>core chlorophytes</taxon>
        <taxon>Chlorodendrophyceae</taxon>
        <taxon>Chlorodendrales</taxon>
        <taxon>Chlorodendraceae</taxon>
        <taxon>Tetraselmis</taxon>
    </lineage>
</organism>
<feature type="signal peptide" evidence="1">
    <location>
        <begin position="1"/>
        <end position="40"/>
    </location>
</feature>
<gene>
    <name evidence="2" type="ORF">TSPGSL018_7944</name>
</gene>
<reference evidence="2" key="1">
    <citation type="submission" date="2014-05" db="EMBL/GenBank/DDBJ databases">
        <title>The transcriptome of the halophilic microalga Tetraselmis sp. GSL018 isolated from the Great Salt Lake, Utah.</title>
        <authorList>
            <person name="Jinkerson R.E."/>
            <person name="D'Adamo S."/>
            <person name="Posewitz M.C."/>
        </authorList>
    </citation>
    <scope>NUCLEOTIDE SEQUENCE</scope>
    <source>
        <strain evidence="2">GSL018</strain>
    </source>
</reference>
<sequence>MKKQHWSLYSMLVTKAENTTWRLLFCLYLLFLFLNRICAGDTTRGEPRDVDCSFGQAEGYWSGLSYHLFNETCTLQRRVNALYEQVRDGTDSKLKGSVLFVGDTIDRNLINWIGEQFSSTVDDLTPFREFETSSGAPASTSLNRQVWVGDLHFANLYIFGVGEPPYPERATQTWIKELHNHTVERLCVDAPHYLPVAPDIIVVNSAYWDAVKLCYSSTYAWRRKHDKKVNQPHCWKDTNIKWEKFVLEYMQDVYRLLLAAKTCYPSAKAVLWRTAPEVAVDDRSPWWHVIPPYVTSYLNNAARYAATKNSFELIQMDVMAAGRANDINWTPNGLHQSTSFNREYLNVVLNILTEAFRRT</sequence>